<dbReference type="EMBL" id="JABEQK010000010">
    <property type="protein sequence ID" value="MBB2205889.1"/>
    <property type="molecule type" value="Genomic_DNA"/>
</dbReference>
<dbReference type="Proteomes" id="UP000540556">
    <property type="component" value="Unassembled WGS sequence"/>
</dbReference>
<keyword evidence="3" id="KW-1185">Reference proteome</keyword>
<feature type="region of interest" description="Disordered" evidence="1">
    <location>
        <begin position="109"/>
        <end position="137"/>
    </location>
</feature>
<protein>
    <recommendedName>
        <fullName evidence="4">Lipoprotein</fullName>
    </recommendedName>
</protein>
<organism evidence="2 3">
    <name type="scientific">Gluconacetobacter takamatsuzukensis</name>
    <dbReference type="NCBI Taxonomy" id="1286190"/>
    <lineage>
        <taxon>Bacteria</taxon>
        <taxon>Pseudomonadati</taxon>
        <taxon>Pseudomonadota</taxon>
        <taxon>Alphaproteobacteria</taxon>
        <taxon>Acetobacterales</taxon>
        <taxon>Acetobacteraceae</taxon>
        <taxon>Gluconacetobacter</taxon>
    </lineage>
</organism>
<comment type="caution">
    <text evidence="2">The sequence shown here is derived from an EMBL/GenBank/DDBJ whole genome shotgun (WGS) entry which is preliminary data.</text>
</comment>
<dbReference type="PROSITE" id="PS51257">
    <property type="entry name" value="PROKAR_LIPOPROTEIN"/>
    <property type="match status" value="1"/>
</dbReference>
<sequence length="137" mass="14826">MAGRKRHGLAAIILCALSAGCVDDDRSQGELHAAVSHCLARYPFRKGTAYDRFTCITGAHLKSGPNAVGVNYDLISQIDMASLRIGLDVDTGTLSVPEAERELHWVTTKAQEQAARRSNPDYAITTQPRQDGKGPHP</sequence>
<evidence type="ECO:0000313" key="3">
    <source>
        <dbReference type="Proteomes" id="UP000540556"/>
    </source>
</evidence>
<evidence type="ECO:0000313" key="2">
    <source>
        <dbReference type="EMBL" id="MBB2205889.1"/>
    </source>
</evidence>
<reference evidence="2 3" key="1">
    <citation type="submission" date="2020-04" db="EMBL/GenBank/DDBJ databases">
        <title>Description of novel Gluconacetobacter.</title>
        <authorList>
            <person name="Sombolestani A."/>
        </authorList>
    </citation>
    <scope>NUCLEOTIDE SEQUENCE [LARGE SCALE GENOMIC DNA]</scope>
    <source>
        <strain evidence="2 3">LMG 27800</strain>
    </source>
</reference>
<proteinExistence type="predicted"/>
<dbReference type="AlphaFoldDB" id="A0A7W4KFE0"/>
<dbReference type="RefSeq" id="WP_182950436.1">
    <property type="nucleotide sequence ID" value="NZ_JABEQK010000010.1"/>
</dbReference>
<accession>A0A7W4KFE0</accession>
<evidence type="ECO:0008006" key="4">
    <source>
        <dbReference type="Google" id="ProtNLM"/>
    </source>
</evidence>
<evidence type="ECO:0000256" key="1">
    <source>
        <dbReference type="SAM" id="MobiDB-lite"/>
    </source>
</evidence>
<gene>
    <name evidence="2" type="ORF">HLH27_12815</name>
</gene>
<name>A0A7W4KFE0_9PROT</name>